<evidence type="ECO:0000259" key="1">
    <source>
        <dbReference type="Pfam" id="PF08808"/>
    </source>
</evidence>
<accession>A0A3D9BRW0</accession>
<proteinExistence type="predicted"/>
<keyword evidence="3" id="KW-1185">Reference proteome</keyword>
<dbReference type="InterPro" id="IPR014914">
    <property type="entry name" value="RES_dom"/>
</dbReference>
<evidence type="ECO:0000313" key="3">
    <source>
        <dbReference type="Proteomes" id="UP000256512"/>
    </source>
</evidence>
<name>A0A3D9BRW0_9FLAO</name>
<dbReference type="Proteomes" id="UP000256512">
    <property type="component" value="Unassembled WGS sequence"/>
</dbReference>
<protein>
    <recommendedName>
        <fullName evidence="1">RES domain-containing protein</fullName>
    </recommendedName>
</protein>
<gene>
    <name evidence="2" type="ORF">DRF62_04120</name>
</gene>
<evidence type="ECO:0000313" key="2">
    <source>
        <dbReference type="EMBL" id="REC56258.1"/>
    </source>
</evidence>
<dbReference type="EMBL" id="QNVS01000007">
    <property type="protein sequence ID" value="REC56258.1"/>
    <property type="molecule type" value="Genomic_DNA"/>
</dbReference>
<comment type="caution">
    <text evidence="2">The sequence shown here is derived from an EMBL/GenBank/DDBJ whole genome shotgun (WGS) entry which is preliminary data.</text>
</comment>
<organism evidence="2 3">
    <name type="scientific">Chryseobacterium piscium</name>
    <dbReference type="NCBI Taxonomy" id="333702"/>
    <lineage>
        <taxon>Bacteria</taxon>
        <taxon>Pseudomonadati</taxon>
        <taxon>Bacteroidota</taxon>
        <taxon>Flavobacteriia</taxon>
        <taxon>Flavobacteriales</taxon>
        <taxon>Weeksellaceae</taxon>
        <taxon>Chryseobacterium group</taxon>
        <taxon>Chryseobacterium</taxon>
    </lineage>
</organism>
<dbReference type="AlphaFoldDB" id="A0A3D9BRW0"/>
<feature type="domain" description="RES" evidence="1">
    <location>
        <begin position="100"/>
        <end position="252"/>
    </location>
</feature>
<dbReference type="Pfam" id="PF08808">
    <property type="entry name" value="RES"/>
    <property type="match status" value="1"/>
</dbReference>
<dbReference type="RefSeq" id="WP_115949202.1">
    <property type="nucleotide sequence ID" value="NZ_QNVS01000007.1"/>
</dbReference>
<reference evidence="2 3" key="1">
    <citation type="journal article" date="2006" name="Int. J. Syst. Evol. Microbiol.">
        <title>Chryseobacterium piscium sp. nov., isolated from fish of the South Atlantic Ocean off South Africa.</title>
        <authorList>
            <person name="de Beer H."/>
            <person name="Hugo C.J."/>
            <person name="Jooste P.J."/>
            <person name="Vancanneyt M."/>
            <person name="Coenye T."/>
            <person name="Vandamme P."/>
        </authorList>
    </citation>
    <scope>NUCLEOTIDE SEQUENCE [LARGE SCALE GENOMIC DNA]</scope>
    <source>
        <strain evidence="2 3">CCUG 51923</strain>
    </source>
</reference>
<sequence>MIEKIVLNTKKHIFETPENIAEKLKYFKEISNTGLEIYSTEELEKIQSDFNKFLNINLTLFAEIEPTKLFRITRNKLLYKENPYKLQKISDLMGPPIEFANIGRVNKKGESVFYCALDFSTAVWEMQPEVGEYITVSEWKIKEGQKLINHFIFHPEETNLSEDSQKAQQAHLKEMGVIRDDYKKIFIEISRFIAEEFMKPVDRAKNANYLFSSLIGSRFLQEEKDANGFKIESISYPSTRRDCEVTNLAILNSLVLEKLDLVSATIMTVAETNYDLENKYRKDLILVSALQTESESFDFENNKIYWNLKKELEDGIRLYQEMEDKKLK</sequence>